<gene>
    <name evidence="3" type="ORF">BWK62_07730</name>
</gene>
<dbReference type="EMBL" id="MTCY01000018">
    <property type="protein sequence ID" value="OWP77300.1"/>
    <property type="molecule type" value="Genomic_DNA"/>
</dbReference>
<proteinExistence type="predicted"/>
<dbReference type="OrthoDB" id="1441381at2"/>
<keyword evidence="1" id="KW-0597">Phosphoprotein</keyword>
<dbReference type="Proteomes" id="UP000198034">
    <property type="component" value="Unassembled WGS sequence"/>
</dbReference>
<sequence length="105" mass="12372">MENPNENYIRQLSGDNTDFRAKIITIIKEEFPEETSIYKDHIDTKNFLQAASSVHKLKHKISILGMEKSYYIAEEFEKNLLEKSTNLQIEFEAILKTMQEFIDQL</sequence>
<dbReference type="GO" id="GO:0000160">
    <property type="term" value="P:phosphorelay signal transduction system"/>
    <property type="evidence" value="ECO:0007669"/>
    <property type="project" value="InterPro"/>
</dbReference>
<dbReference type="Gene3D" id="1.20.120.160">
    <property type="entry name" value="HPT domain"/>
    <property type="match status" value="1"/>
</dbReference>
<organism evidence="3 4">
    <name type="scientific">Flavobacterium columnare</name>
    <dbReference type="NCBI Taxonomy" id="996"/>
    <lineage>
        <taxon>Bacteria</taxon>
        <taxon>Pseudomonadati</taxon>
        <taxon>Bacteroidota</taxon>
        <taxon>Flavobacteriia</taxon>
        <taxon>Flavobacteriales</taxon>
        <taxon>Flavobacteriaceae</taxon>
        <taxon>Flavobacterium</taxon>
    </lineage>
</organism>
<dbReference type="InterPro" id="IPR036641">
    <property type="entry name" value="HPT_dom_sf"/>
</dbReference>
<comment type="caution">
    <text evidence="3">The sequence shown here is derived from an EMBL/GenBank/DDBJ whole genome shotgun (WGS) entry which is preliminary data.</text>
</comment>
<dbReference type="GO" id="GO:0004672">
    <property type="term" value="F:protein kinase activity"/>
    <property type="evidence" value="ECO:0007669"/>
    <property type="project" value="UniProtKB-ARBA"/>
</dbReference>
<dbReference type="InterPro" id="IPR008207">
    <property type="entry name" value="Sig_transdc_His_kin_Hpt_dom"/>
</dbReference>
<reference evidence="3 4" key="1">
    <citation type="journal article" date="2017" name="Infect. Genet. Evol.">
        <title>Comparative genome analysis of fish pathogen Flavobacterium columnare reveals extensive sequence diversity within the species.</title>
        <authorList>
            <person name="Kayansamruaj P."/>
            <person name="Dong H.T."/>
            <person name="Hirono I."/>
            <person name="Kondo H."/>
            <person name="Senapin S."/>
            <person name="Rodkhum C."/>
        </authorList>
    </citation>
    <scope>NUCLEOTIDE SEQUENCE [LARGE SCALE GENOMIC DNA]</scope>
    <source>
        <strain evidence="3 4">1214</strain>
    </source>
</reference>
<evidence type="ECO:0000313" key="3">
    <source>
        <dbReference type="EMBL" id="OWP77300.1"/>
    </source>
</evidence>
<feature type="domain" description="HPt" evidence="2">
    <location>
        <begin position="16"/>
        <end position="105"/>
    </location>
</feature>
<evidence type="ECO:0000259" key="2">
    <source>
        <dbReference type="PROSITE" id="PS50894"/>
    </source>
</evidence>
<keyword evidence="3" id="KW-0418">Kinase</keyword>
<dbReference type="SUPFAM" id="SSF47226">
    <property type="entry name" value="Histidine-containing phosphotransfer domain, HPT domain"/>
    <property type="match status" value="1"/>
</dbReference>
<evidence type="ECO:0000313" key="4">
    <source>
        <dbReference type="Proteomes" id="UP000198034"/>
    </source>
</evidence>
<feature type="modified residue" description="Phosphohistidine" evidence="1">
    <location>
        <position position="55"/>
    </location>
</feature>
<dbReference type="AlphaFoldDB" id="A0A246GAR6"/>
<accession>A0A246GAR6</accession>
<keyword evidence="3" id="KW-0808">Transferase</keyword>
<evidence type="ECO:0000256" key="1">
    <source>
        <dbReference type="PROSITE-ProRule" id="PRU00110"/>
    </source>
</evidence>
<dbReference type="PROSITE" id="PS50894">
    <property type="entry name" value="HPT"/>
    <property type="match status" value="1"/>
</dbReference>
<name>A0A246GAR6_9FLAO</name>
<protein>
    <submittedName>
        <fullName evidence="3">Histidine kinase</fullName>
    </submittedName>
</protein>